<dbReference type="Gene3D" id="2.30.42.10">
    <property type="match status" value="1"/>
</dbReference>
<feature type="region of interest" description="Disordered" evidence="1">
    <location>
        <begin position="1004"/>
        <end position="1049"/>
    </location>
</feature>
<feature type="compositionally biased region" description="Low complexity" evidence="1">
    <location>
        <begin position="1873"/>
        <end position="1893"/>
    </location>
</feature>
<dbReference type="Pfam" id="PF00397">
    <property type="entry name" value="WW"/>
    <property type="match status" value="2"/>
</dbReference>
<feature type="compositionally biased region" description="Low complexity" evidence="1">
    <location>
        <begin position="686"/>
        <end position="702"/>
    </location>
</feature>
<feature type="region of interest" description="Disordered" evidence="1">
    <location>
        <begin position="723"/>
        <end position="761"/>
    </location>
</feature>
<accession>A0A8B7XUB6</accession>
<feature type="compositionally biased region" description="Basic and acidic residues" evidence="1">
    <location>
        <begin position="1227"/>
        <end position="1239"/>
    </location>
</feature>
<dbReference type="SMART" id="SM00228">
    <property type="entry name" value="PDZ"/>
    <property type="match status" value="1"/>
</dbReference>
<dbReference type="InterPro" id="IPR035963">
    <property type="entry name" value="FERM_2"/>
</dbReference>
<feature type="compositionally biased region" description="Polar residues" evidence="1">
    <location>
        <begin position="1017"/>
        <end position="1027"/>
    </location>
</feature>
<feature type="region of interest" description="Disordered" evidence="1">
    <location>
        <begin position="1177"/>
        <end position="1203"/>
    </location>
</feature>
<dbReference type="Gene3D" id="1.20.1420.10">
    <property type="entry name" value="Talin, central domain"/>
    <property type="match status" value="1"/>
</dbReference>
<dbReference type="InterPro" id="IPR036020">
    <property type="entry name" value="WW_dom_sf"/>
</dbReference>
<dbReference type="InterPro" id="IPR001478">
    <property type="entry name" value="PDZ"/>
</dbReference>
<dbReference type="SUPFAM" id="SSF47031">
    <property type="entry name" value="Second domain of FERM"/>
    <property type="match status" value="1"/>
</dbReference>
<feature type="compositionally biased region" description="Basic and acidic residues" evidence="1">
    <location>
        <begin position="745"/>
        <end position="761"/>
    </location>
</feature>
<feature type="region of interest" description="Disordered" evidence="1">
    <location>
        <begin position="1055"/>
        <end position="1074"/>
    </location>
</feature>
<dbReference type="GeneID" id="110975887"/>
<reference evidence="7" key="1">
    <citation type="submission" date="2025-08" db="UniProtKB">
        <authorList>
            <consortium name="RefSeq"/>
        </authorList>
    </citation>
    <scope>IDENTIFICATION</scope>
</reference>
<feature type="compositionally biased region" description="Basic and acidic residues" evidence="1">
    <location>
        <begin position="1004"/>
        <end position="1013"/>
    </location>
</feature>
<dbReference type="PANTHER" id="PTHR46221">
    <property type="entry name" value="FERM AND PDZ DOMAIN-CONTAINING PROTEIN FAMILY MEMBER"/>
    <property type="match status" value="1"/>
</dbReference>
<dbReference type="Gene3D" id="3.10.20.90">
    <property type="entry name" value="Phosphatidylinositol 3-kinase Catalytic Subunit, Chain A, domain 1"/>
    <property type="match status" value="1"/>
</dbReference>
<dbReference type="KEGG" id="aplc:110975887"/>
<feature type="compositionally biased region" description="Polar residues" evidence="1">
    <location>
        <begin position="1266"/>
        <end position="1280"/>
    </location>
</feature>
<dbReference type="Gene3D" id="2.30.29.30">
    <property type="entry name" value="Pleckstrin-homology domain (PH domain)/Phosphotyrosine-binding domain (PTB)"/>
    <property type="match status" value="1"/>
</dbReference>
<sequence length="2131" mass="234094">MTMESPDSVLSAINRSLQDGWQAKLNQDGRLFYTDHNNRTSQWIPPPTCWSPKGECLPYGWEEAVDKNGKHYYINHVSCTTTREDPYDVEDIPPVEREVTLVRDKMLGFGFIAGSEKPVVVRSVTEGGPSVGKLLPGDKILRLNGEDVMMKDGPYIIERIRQSSEVIRLTVIQPHIDKTGLKSSFLSANKKQKLKTKPSRVRFADNIKAAAVAPGKSSPSLVYLPSVLKVYLENGQTKSFKYDNKTTVKEVLRNLKEKLALKSMEHFSLVVHSMEDSARFRKFTILQEDETLTQIASRPGSQNWKCLLRVTFAPQDAYDLLSKDPKAFDYFYLQSCNDVIGERFTGDLDSDKAVRLAALQIQQHFLSSKHSGKVSLKALEKEDGVERFLPPSVAKKMKTKELKRLISQHIKQSQGLCTPGQKHLTELQAKLHYLKIVCDLRSFGGAYFTGTMVQTDVDSDQLADYNCTVLVGPKWGIAEVISLRDNVTSQLADFSQVTDIQLIPLMVNGDCLRVELHVKNEKPIVLLLTHDDAYDMVTLVNGYYRLFVDNNRSLLPSLYSHSQETEAPAYHSKHRVILAGWNYPNDLASELIRGSEEEGGRSEWDISRIGEGEYLVDLCAGPPAYEEDVNYINRLKSQGRYHPMEAAGGQPDGAVMSFTIYEEGEEEEEGVLHQNANNSLDGSGGISKSDTSTISSSSSWSEKSLDLTRLSDMVEDMFEVKMPDAGEDERPGPPVSRQEMTIDGSDEKVFSETEEDQAGRMEARKPLTKHVDMSDTVALYSPTEEETEGQVRLLHYAIYNDDSLIPVREIHKPLIEDDKHLREAEEEVSSDSCAMSPSPSEENVIGQKTVLMPQDSVLLAHTKKKKTGEGNRETSDIEDHQDSKMESFRNYSSYSNSSVDSDIVDLTHVSFTDSSAGEDSPILQTNPEILPMDLSTVYSGDVSNETDNLQPDIRGTCDSPVPVSIIDLPLPDQNEEETADQAHGIQLAALDAINVSIDQQGELLDRSPHRDPECESDSGNETISSEIIDNGVTDEPGASHSPSDYFSMIGGRRSKIEPADRDPTPTPEQAEEMQEQDIAPNLVSSCLGSDTDSVSTLHGSSPNLSALEGPERAIDNQEQVDSREKGENQDDLIVSLINSPPPPVESDELDEELMKAVIPPPPVSDFDIGVIESLIVPPPSKSPATSSLASPTESPVKVQDTTSSRYSTTVMINLTGGKALGQQIKALEIKVPEEHEDNHSPPTSSPREDTPVKPLLEAVVERTRSPIKTSPRSPAKNQATLIVGEPHPSCSQERSRPQKIISNTMSSSQDSGFSQPDPGDLEQKGSVMVSVTVGEVYDKPEVEQSVGQAGIQCVGQKSEEFLRDKNRSANDTRGSENGSSCKGDECANSKTLQTCSGSVSGCPDNIEADCRTKSSSADPKAENQTSQLSKGQEPHGTKPAPEVPPKPAVRPKMDRQESVDSLTGGDFDTSEPCEKLEAKKTSKNLPVPPPRKRYSPGLAKKTFPNEVDIGVSGDGNSCGFWQSSSLKLNQENGEYLRKIEEQTKPVKRSSSFAPKSPLLHSARISISHDDEDLPPNSCKGDNVNLEPGRVENIETRQTTNVKTVLGQRLSGDIEFKDASEGSRPVMRSNTFSAGSTPELKRIKRQAPPPPPKPIKNKESTSSEGLPLSPKEKQSFKNSLMSSSPSSVAKLLSPKRSFSFLRGPKPFSKSSRADESVLPTSSTEKKESRRPRPLRAFRSLSRKDSYDVSMFDHKRDKATEPTFRECSSLRSVGGLQRPGSLDLSDSTEEYEPASNLSVSHRVSLYETKSKSVDSEYPPTSSHSQLRQSQSLSRASGRPISFPSSTQKYPGPGSIHASLPKRPPPPRPNNPPASPRKAMYPSDDSLSSSSSEVLPSPVPLPSPSGQDQDSNDSDDLSSPPPLPVSMPPVKSRPRALPEHFIPPQSFKSPQSNGRGGTNSDTIDSYTLELESKEYQGKRSVPMALGDVQLLIIELEDCIRAEESASSLMQFRLSKESLISEVREFTSNTKMLVSSAGQSEDQLVRSVNSSMHTLARLCSDAQQTMKAMVSVLQATNLGNKTKEVAINFSNVLSAATEAHGKNLHDPSMQLLLRQAQTMAAILSALMRTLRMLQS</sequence>
<dbReference type="PROSITE" id="PS50057">
    <property type="entry name" value="FERM_3"/>
    <property type="match status" value="1"/>
</dbReference>
<evidence type="ECO:0000259" key="3">
    <source>
        <dbReference type="PROSITE" id="PS50057"/>
    </source>
</evidence>
<proteinExistence type="predicted"/>
<feature type="compositionally biased region" description="Polar residues" evidence="1">
    <location>
        <begin position="1300"/>
        <end position="1314"/>
    </location>
</feature>
<dbReference type="Gene3D" id="2.20.70.10">
    <property type="match status" value="2"/>
</dbReference>
<organism evidence="6 7">
    <name type="scientific">Acanthaster planci</name>
    <name type="common">Crown-of-thorns starfish</name>
    <dbReference type="NCBI Taxonomy" id="133434"/>
    <lineage>
        <taxon>Eukaryota</taxon>
        <taxon>Metazoa</taxon>
        <taxon>Echinodermata</taxon>
        <taxon>Eleutherozoa</taxon>
        <taxon>Asterozoa</taxon>
        <taxon>Asteroidea</taxon>
        <taxon>Valvatacea</taxon>
        <taxon>Valvatida</taxon>
        <taxon>Acanthasteridae</taxon>
        <taxon>Acanthaster</taxon>
    </lineage>
</organism>
<dbReference type="CDD" id="cd17088">
    <property type="entry name" value="FERM_F1_FRMPD1_like"/>
    <property type="match status" value="1"/>
</dbReference>
<feature type="region of interest" description="Disordered" evidence="1">
    <location>
        <begin position="1360"/>
        <end position="1500"/>
    </location>
</feature>
<feature type="compositionally biased region" description="Polar residues" evidence="1">
    <location>
        <begin position="1083"/>
        <end position="1104"/>
    </location>
</feature>
<evidence type="ECO:0000313" key="7">
    <source>
        <dbReference type="RefSeq" id="XP_022084443.1"/>
    </source>
</evidence>
<feature type="compositionally biased region" description="Basic and acidic residues" evidence="1">
    <location>
        <begin position="867"/>
        <end position="885"/>
    </location>
</feature>
<dbReference type="InterPro" id="IPR011993">
    <property type="entry name" value="PH-like_dom_sf"/>
</dbReference>
<dbReference type="Pfam" id="PF00373">
    <property type="entry name" value="FERM_M"/>
    <property type="match status" value="1"/>
</dbReference>
<feature type="region of interest" description="Disordered" evidence="1">
    <location>
        <begin position="1225"/>
        <end position="1326"/>
    </location>
</feature>
<keyword evidence="6" id="KW-1185">Reference proteome</keyword>
<dbReference type="CDD" id="cd14473">
    <property type="entry name" value="FERM_B-lobe"/>
    <property type="match status" value="1"/>
</dbReference>
<dbReference type="PROSITE" id="PS50200">
    <property type="entry name" value="RA"/>
    <property type="match status" value="1"/>
</dbReference>
<feature type="domain" description="Ras-associating" evidence="5">
    <location>
        <begin position="227"/>
        <end position="326"/>
    </location>
</feature>
<feature type="domain" description="WW" evidence="2">
    <location>
        <begin position="15"/>
        <end position="48"/>
    </location>
</feature>
<feature type="domain" description="WW" evidence="2">
    <location>
        <begin position="55"/>
        <end position="88"/>
    </location>
</feature>
<dbReference type="InterPro" id="IPR001202">
    <property type="entry name" value="WW_dom"/>
</dbReference>
<dbReference type="InterPro" id="IPR000159">
    <property type="entry name" value="RA_dom"/>
</dbReference>
<dbReference type="InterPro" id="IPR036034">
    <property type="entry name" value="PDZ_sf"/>
</dbReference>
<dbReference type="RefSeq" id="XP_022084443.1">
    <property type="nucleotide sequence ID" value="XM_022228751.1"/>
</dbReference>
<dbReference type="SUPFAM" id="SSF54236">
    <property type="entry name" value="Ubiquitin-like"/>
    <property type="match status" value="1"/>
</dbReference>
<feature type="compositionally biased region" description="Polar residues" evidence="1">
    <location>
        <begin position="1182"/>
        <end position="1203"/>
    </location>
</feature>
<evidence type="ECO:0000256" key="1">
    <source>
        <dbReference type="SAM" id="MobiDB-lite"/>
    </source>
</evidence>
<feature type="region of interest" description="Disordered" evidence="1">
    <location>
        <begin position="822"/>
        <end position="843"/>
    </location>
</feature>
<feature type="compositionally biased region" description="Low complexity" evidence="1">
    <location>
        <begin position="1819"/>
        <end position="1834"/>
    </location>
</feature>
<feature type="compositionally biased region" description="Low complexity" evidence="1">
    <location>
        <begin position="1675"/>
        <end position="1694"/>
    </location>
</feature>
<feature type="compositionally biased region" description="Polar residues" evidence="1">
    <location>
        <begin position="1413"/>
        <end position="1430"/>
    </location>
</feature>
<feature type="compositionally biased region" description="Low complexity" evidence="1">
    <location>
        <begin position="830"/>
        <end position="840"/>
    </location>
</feature>
<dbReference type="PANTHER" id="PTHR46221:SF3">
    <property type="entry name" value="FERM AND PDZ DOMAIN-CONTAINING PROTEIN 4"/>
    <property type="match status" value="1"/>
</dbReference>
<dbReference type="InterPro" id="IPR014352">
    <property type="entry name" value="FERM/acyl-CoA-bd_prot_sf"/>
</dbReference>
<feature type="domain" description="FERM" evidence="3">
    <location>
        <begin position="226"/>
        <end position="551"/>
    </location>
</feature>
<gene>
    <name evidence="7" type="primary">LOC110975887</name>
</gene>
<dbReference type="PROSITE" id="PS50106">
    <property type="entry name" value="PDZ"/>
    <property type="match status" value="1"/>
</dbReference>
<evidence type="ECO:0000313" key="6">
    <source>
        <dbReference type="Proteomes" id="UP000694845"/>
    </source>
</evidence>
<dbReference type="SUPFAM" id="SSF50729">
    <property type="entry name" value="PH domain-like"/>
    <property type="match status" value="1"/>
</dbReference>
<feature type="compositionally biased region" description="Basic and acidic residues" evidence="1">
    <location>
        <begin position="1740"/>
        <end position="1762"/>
    </location>
</feature>
<dbReference type="InterPro" id="IPR029071">
    <property type="entry name" value="Ubiquitin-like_domsf"/>
</dbReference>
<feature type="region of interest" description="Disordered" evidence="1">
    <location>
        <begin position="1541"/>
        <end position="1960"/>
    </location>
</feature>
<feature type="compositionally biased region" description="Pro residues" evidence="1">
    <location>
        <begin position="1859"/>
        <end position="1872"/>
    </location>
</feature>
<dbReference type="CDD" id="cd00201">
    <property type="entry name" value="WW"/>
    <property type="match status" value="2"/>
</dbReference>
<dbReference type="Gene3D" id="1.20.80.10">
    <property type="match status" value="1"/>
</dbReference>
<feature type="region of interest" description="Disordered" evidence="1">
    <location>
        <begin position="861"/>
        <end position="885"/>
    </location>
</feature>
<evidence type="ECO:0000259" key="2">
    <source>
        <dbReference type="PROSITE" id="PS50020"/>
    </source>
</evidence>
<dbReference type="InterPro" id="IPR019748">
    <property type="entry name" value="FERM_central"/>
</dbReference>
<feature type="compositionally biased region" description="Polar residues" evidence="1">
    <location>
        <begin position="1943"/>
        <end position="1960"/>
    </location>
</feature>
<dbReference type="PROSITE" id="PS50020">
    <property type="entry name" value="WW_DOMAIN_2"/>
    <property type="match status" value="2"/>
</dbReference>
<dbReference type="SUPFAM" id="SSF51045">
    <property type="entry name" value="WW domain"/>
    <property type="match status" value="1"/>
</dbReference>
<feature type="region of interest" description="Disordered" evidence="1">
    <location>
        <begin position="667"/>
        <end position="702"/>
    </location>
</feature>
<evidence type="ECO:0000259" key="5">
    <source>
        <dbReference type="PROSITE" id="PS50200"/>
    </source>
</evidence>
<dbReference type="Proteomes" id="UP000694845">
    <property type="component" value="Unplaced"/>
</dbReference>
<dbReference type="InterPro" id="IPR000299">
    <property type="entry name" value="FERM_domain"/>
</dbReference>
<dbReference type="SMART" id="SM00295">
    <property type="entry name" value="B41"/>
    <property type="match status" value="1"/>
</dbReference>
<dbReference type="PROSITE" id="PS01159">
    <property type="entry name" value="WW_DOMAIN_1"/>
    <property type="match status" value="1"/>
</dbReference>
<dbReference type="Pfam" id="PF21989">
    <property type="entry name" value="RA_2"/>
    <property type="match status" value="1"/>
</dbReference>
<name>A0A8B7XUB6_ACAPL</name>
<feature type="compositionally biased region" description="Polar residues" evidence="1">
    <location>
        <begin position="1388"/>
        <end position="1399"/>
    </location>
</feature>
<evidence type="ECO:0000259" key="4">
    <source>
        <dbReference type="PROSITE" id="PS50106"/>
    </source>
</evidence>
<dbReference type="SUPFAM" id="SSF50156">
    <property type="entry name" value="PDZ domain-like"/>
    <property type="match status" value="1"/>
</dbReference>
<dbReference type="OrthoDB" id="5859304at2759"/>
<dbReference type="GO" id="GO:0007165">
    <property type="term" value="P:signal transduction"/>
    <property type="evidence" value="ECO:0007669"/>
    <property type="project" value="InterPro"/>
</dbReference>
<feature type="domain" description="PDZ" evidence="4">
    <location>
        <begin position="98"/>
        <end position="175"/>
    </location>
</feature>
<dbReference type="InterPro" id="IPR019749">
    <property type="entry name" value="Band_41_domain"/>
</dbReference>
<feature type="compositionally biased region" description="Basic and acidic residues" evidence="1">
    <location>
        <begin position="1109"/>
        <end position="1128"/>
    </location>
</feature>
<protein>
    <submittedName>
        <fullName evidence="7">Uncharacterized protein LOC110975887 isoform X1</fullName>
    </submittedName>
</protein>
<feature type="region of interest" description="Disordered" evidence="1">
    <location>
        <begin position="1083"/>
        <end position="1132"/>
    </location>
</feature>
<feature type="compositionally biased region" description="Basic and acidic residues" evidence="1">
    <location>
        <begin position="1611"/>
        <end position="1620"/>
    </location>
</feature>
<feature type="compositionally biased region" description="Basic and acidic residues" evidence="1">
    <location>
        <begin position="1360"/>
        <end position="1374"/>
    </location>
</feature>
<dbReference type="SMART" id="SM00456">
    <property type="entry name" value="WW"/>
    <property type="match status" value="2"/>
</dbReference>